<evidence type="ECO:0000313" key="14">
    <source>
        <dbReference type="EMBL" id="CAI8616849.1"/>
    </source>
</evidence>
<reference evidence="14 15" key="1">
    <citation type="submission" date="2023-01" db="EMBL/GenBank/DDBJ databases">
        <authorList>
            <person name="Kreplak J."/>
        </authorList>
    </citation>
    <scope>NUCLEOTIDE SEQUENCE [LARGE SCALE GENOMIC DNA]</scope>
</reference>
<dbReference type="EMBL" id="OX451741">
    <property type="protein sequence ID" value="CAI8616847.1"/>
    <property type="molecule type" value="Genomic_DNA"/>
</dbReference>
<dbReference type="EC" id="3.2.1.39" evidence="3"/>
<keyword evidence="10" id="KW-0732">Signal</keyword>
<comment type="similarity">
    <text evidence="2 8">Belongs to the glycosyl hydrolase 17 family.</text>
</comment>
<dbReference type="InterPro" id="IPR044965">
    <property type="entry name" value="Glyco_hydro_17_plant"/>
</dbReference>
<evidence type="ECO:0000313" key="15">
    <source>
        <dbReference type="Proteomes" id="UP001157006"/>
    </source>
</evidence>
<evidence type="ECO:0000313" key="12">
    <source>
        <dbReference type="EMBL" id="CAI8616847.1"/>
    </source>
</evidence>
<evidence type="ECO:0000256" key="4">
    <source>
        <dbReference type="ARBA" id="ARBA00022801"/>
    </source>
</evidence>
<dbReference type="InterPro" id="IPR017853">
    <property type="entry name" value="GH"/>
</dbReference>
<dbReference type="EMBL" id="OX451741">
    <property type="protein sequence ID" value="CAI8616846.1"/>
    <property type="molecule type" value="Genomic_DNA"/>
</dbReference>
<protein>
    <recommendedName>
        <fullName evidence="3">glucan endo-1,3-beta-D-glucosidase</fullName>
        <ecNumber evidence="3">3.2.1.39</ecNumber>
    </recommendedName>
    <alternativeName>
        <fullName evidence="6">(1-&gt;3)-beta-glucan endohydrolase</fullName>
    </alternativeName>
    <alternativeName>
        <fullName evidence="7">Beta-1,3-endoglucanase</fullName>
    </alternativeName>
</protein>
<evidence type="ECO:0000256" key="5">
    <source>
        <dbReference type="ARBA" id="ARBA00023295"/>
    </source>
</evidence>
<dbReference type="GO" id="GO:0042973">
    <property type="term" value="F:glucan endo-1,3-beta-D-glucosidase activity"/>
    <property type="evidence" value="ECO:0007669"/>
    <property type="project" value="UniProtKB-EC"/>
</dbReference>
<dbReference type="EMBL" id="OX451741">
    <property type="protein sequence ID" value="CAI8616848.1"/>
    <property type="molecule type" value="Genomic_DNA"/>
</dbReference>
<accession>A0AAV1B2T1</accession>
<gene>
    <name evidence="11" type="ORF">VFH_VI047920</name>
    <name evidence="12" type="ORF">VFH_VI047960</name>
    <name evidence="13" type="ORF">VFH_VI048000</name>
    <name evidence="14" type="ORF">VFH_VI048040</name>
</gene>
<evidence type="ECO:0000256" key="6">
    <source>
        <dbReference type="ARBA" id="ARBA00033335"/>
    </source>
</evidence>
<proteinExistence type="inferred from homology"/>
<evidence type="ECO:0000313" key="13">
    <source>
        <dbReference type="EMBL" id="CAI8616848.1"/>
    </source>
</evidence>
<dbReference type="PANTHER" id="PTHR32227">
    <property type="entry name" value="GLUCAN ENDO-1,3-BETA-GLUCOSIDASE BG1-RELATED-RELATED"/>
    <property type="match status" value="1"/>
</dbReference>
<evidence type="ECO:0000256" key="9">
    <source>
        <dbReference type="RuleBase" id="RU004336"/>
    </source>
</evidence>
<evidence type="ECO:0000256" key="1">
    <source>
        <dbReference type="ARBA" id="ARBA00000382"/>
    </source>
</evidence>
<keyword evidence="5 9" id="KW-0326">Glycosidase</keyword>
<evidence type="ECO:0000313" key="11">
    <source>
        <dbReference type="EMBL" id="CAI8616846.1"/>
    </source>
</evidence>
<evidence type="ECO:0000256" key="8">
    <source>
        <dbReference type="RuleBase" id="RU004335"/>
    </source>
</evidence>
<dbReference type="GO" id="GO:0005975">
    <property type="term" value="P:carbohydrate metabolic process"/>
    <property type="evidence" value="ECO:0007669"/>
    <property type="project" value="InterPro"/>
</dbReference>
<organism evidence="14 15">
    <name type="scientific">Vicia faba</name>
    <name type="common">Broad bean</name>
    <name type="synonym">Faba vulgaris</name>
    <dbReference type="NCBI Taxonomy" id="3906"/>
    <lineage>
        <taxon>Eukaryota</taxon>
        <taxon>Viridiplantae</taxon>
        <taxon>Streptophyta</taxon>
        <taxon>Embryophyta</taxon>
        <taxon>Tracheophyta</taxon>
        <taxon>Spermatophyta</taxon>
        <taxon>Magnoliopsida</taxon>
        <taxon>eudicotyledons</taxon>
        <taxon>Gunneridae</taxon>
        <taxon>Pentapetalae</taxon>
        <taxon>rosids</taxon>
        <taxon>fabids</taxon>
        <taxon>Fabales</taxon>
        <taxon>Fabaceae</taxon>
        <taxon>Papilionoideae</taxon>
        <taxon>50 kb inversion clade</taxon>
        <taxon>NPAAA clade</taxon>
        <taxon>Hologalegina</taxon>
        <taxon>IRL clade</taxon>
        <taxon>Fabeae</taxon>
        <taxon>Vicia</taxon>
    </lineage>
</organism>
<name>A0AAV1B2T1_VICFA</name>
<dbReference type="AlphaFoldDB" id="A0AAV1B2T1"/>
<dbReference type="Pfam" id="PF00332">
    <property type="entry name" value="Glyco_hydro_17"/>
    <property type="match status" value="1"/>
</dbReference>
<dbReference type="SUPFAM" id="SSF51445">
    <property type="entry name" value="(Trans)glycosidases"/>
    <property type="match status" value="1"/>
</dbReference>
<evidence type="ECO:0000256" key="3">
    <source>
        <dbReference type="ARBA" id="ARBA00012780"/>
    </source>
</evidence>
<feature type="chain" id="PRO_5044713998" description="glucan endo-1,3-beta-D-glucosidase" evidence="10">
    <location>
        <begin position="20"/>
        <end position="330"/>
    </location>
</feature>
<evidence type="ECO:0000256" key="2">
    <source>
        <dbReference type="ARBA" id="ARBA00008773"/>
    </source>
</evidence>
<keyword evidence="4 9" id="KW-0378">Hydrolase</keyword>
<dbReference type="EMBL" id="OX451741">
    <property type="protein sequence ID" value="CAI8616849.1"/>
    <property type="molecule type" value="Genomic_DNA"/>
</dbReference>
<dbReference type="PROSITE" id="PS00587">
    <property type="entry name" value="GLYCOSYL_HYDROL_F17"/>
    <property type="match status" value="1"/>
</dbReference>
<evidence type="ECO:0000256" key="7">
    <source>
        <dbReference type="ARBA" id="ARBA00033417"/>
    </source>
</evidence>
<dbReference type="Gene3D" id="3.20.20.80">
    <property type="entry name" value="Glycosidases"/>
    <property type="match status" value="1"/>
</dbReference>
<keyword evidence="15" id="KW-1185">Reference proteome</keyword>
<evidence type="ECO:0000256" key="10">
    <source>
        <dbReference type="SAM" id="SignalP"/>
    </source>
</evidence>
<dbReference type="InterPro" id="IPR000490">
    <property type="entry name" value="Glyco_hydro_17"/>
</dbReference>
<comment type="catalytic activity">
    <reaction evidence="1">
        <text>Hydrolysis of (1-&gt;3)-beta-D-glucosidic linkages in (1-&gt;3)-beta-D-glucans.</text>
        <dbReference type="EC" id="3.2.1.39"/>
    </reaction>
</comment>
<dbReference type="Proteomes" id="UP001157006">
    <property type="component" value="Chromosome 6"/>
</dbReference>
<dbReference type="FunFam" id="3.20.20.80:FF:000010">
    <property type="entry name" value="glucan endo-1,3-beta-glucosidase, basic"/>
    <property type="match status" value="1"/>
</dbReference>
<sequence>MIFLFFLVLLIGLQTSVRAQTIGVCYGQVADNLPPKDQVIKLFQTKNFGRMRIFNPDQATLEALRGSNIELVIGVANEDIKSIANDISSANAWVQNNILKFSQDVKFKYIAVGNEIDPANNDQAQFVPLAMKNIDAALASANLKSQIKVSTVIYMGLLGSSYPPSAGAFNEASTSYMTQVVSFLVESGAPVLANVYPYFSYIGNMKDISLDYALFKQPGNNDAGYQNLFDAQLDAIYAALAKVGGSNLNIVVSESGWPSAGGDGASIENAGTFYTNLIAHVNGGKGTPAKPGQDIETYLFAMFDEYQKPGAETEKHFGLFHADQSPKYPI</sequence>
<feature type="signal peptide" evidence="10">
    <location>
        <begin position="1"/>
        <end position="19"/>
    </location>
</feature>